<dbReference type="OrthoDB" id="7153082at2"/>
<accession>S4Y368</accession>
<name>S4Y368_SORCE</name>
<reference evidence="2 3" key="1">
    <citation type="journal article" date="2013" name="Sci. Rep.">
        <title>Extraordinary expansion of a Sorangium cellulosum genome from an alkaline milieu.</title>
        <authorList>
            <person name="Han K."/>
            <person name="Li Z.F."/>
            <person name="Peng R."/>
            <person name="Zhu L.P."/>
            <person name="Zhou T."/>
            <person name="Wang L.G."/>
            <person name="Li S.G."/>
            <person name="Zhang X.B."/>
            <person name="Hu W."/>
            <person name="Wu Z.H."/>
            <person name="Qin N."/>
            <person name="Li Y.Z."/>
        </authorList>
    </citation>
    <scope>NUCLEOTIDE SEQUENCE [LARGE SCALE GENOMIC DNA]</scope>
    <source>
        <strain evidence="2 3">So0157-2</strain>
    </source>
</reference>
<gene>
    <name evidence="2" type="ORF">SCE1572_35070</name>
</gene>
<evidence type="ECO:0000313" key="2">
    <source>
        <dbReference type="EMBL" id="AGP39249.1"/>
    </source>
</evidence>
<proteinExistence type="predicted"/>
<dbReference type="InterPro" id="IPR045351">
    <property type="entry name" value="DUF6531"/>
</dbReference>
<dbReference type="STRING" id="1254432.SCE1572_35070"/>
<sequence length="109" mass="11855">MATGRVFTVPVVDLVLPAPMRLVIARQCSSSAAAIERDVGLGFGWTHALAWEIEERRRGLALWRGDGTREPIPSLEPGQSIRLSPARSIAREDGCYVLRDEHGHLPGAG</sequence>
<dbReference type="AlphaFoldDB" id="S4Y368"/>
<protein>
    <recommendedName>
        <fullName evidence="1">DUF6531 domain-containing protein</fullName>
    </recommendedName>
</protein>
<evidence type="ECO:0000313" key="3">
    <source>
        <dbReference type="Proteomes" id="UP000014803"/>
    </source>
</evidence>
<dbReference type="Proteomes" id="UP000014803">
    <property type="component" value="Chromosome"/>
</dbReference>
<evidence type="ECO:0000259" key="1">
    <source>
        <dbReference type="Pfam" id="PF20148"/>
    </source>
</evidence>
<dbReference type="KEGG" id="scu:SCE1572_35070"/>
<dbReference type="Pfam" id="PF20148">
    <property type="entry name" value="DUF6531"/>
    <property type="match status" value="1"/>
</dbReference>
<dbReference type="eggNOG" id="COG3209">
    <property type="taxonomic scope" value="Bacteria"/>
</dbReference>
<dbReference type="HOGENOM" id="CLU_2182239_0_0_7"/>
<organism evidence="2 3">
    <name type="scientific">Sorangium cellulosum So0157-2</name>
    <dbReference type="NCBI Taxonomy" id="1254432"/>
    <lineage>
        <taxon>Bacteria</taxon>
        <taxon>Pseudomonadati</taxon>
        <taxon>Myxococcota</taxon>
        <taxon>Polyangia</taxon>
        <taxon>Polyangiales</taxon>
        <taxon>Polyangiaceae</taxon>
        <taxon>Sorangium</taxon>
    </lineage>
</organism>
<dbReference type="EMBL" id="CP003969">
    <property type="protein sequence ID" value="AGP39249.1"/>
    <property type="molecule type" value="Genomic_DNA"/>
</dbReference>
<dbReference type="PATRIC" id="fig|1254432.3.peg.7949"/>
<feature type="domain" description="DUF6531" evidence="1">
    <location>
        <begin position="1"/>
        <end position="69"/>
    </location>
</feature>